<organism evidence="2 3">
    <name type="scientific">Chromobacterium indicum</name>
    <dbReference type="NCBI Taxonomy" id="3110228"/>
    <lineage>
        <taxon>Bacteria</taxon>
        <taxon>Pseudomonadati</taxon>
        <taxon>Pseudomonadota</taxon>
        <taxon>Betaproteobacteria</taxon>
        <taxon>Neisseriales</taxon>
        <taxon>Chromobacteriaceae</taxon>
        <taxon>Chromobacterium</taxon>
    </lineage>
</organism>
<evidence type="ECO:0000256" key="1">
    <source>
        <dbReference type="SAM" id="MobiDB-lite"/>
    </source>
</evidence>
<name>A0ABV0CJR0_9NEIS</name>
<dbReference type="RefSeq" id="WP_346788692.1">
    <property type="nucleotide sequence ID" value="NZ_JAYFSJ010000007.1"/>
</dbReference>
<protein>
    <submittedName>
        <fullName evidence="2">Uncharacterized protein</fullName>
    </submittedName>
</protein>
<proteinExistence type="predicted"/>
<sequence>MAVTINPLASLAIKGAIYLLPLLGVGYAGYHTGQFLADQRHQVALAALQAQHTAELKQRAEDNARTLIAASAEQKRLADLAHQVGWQLLQTRGELARSQAQLKERIADATRNDGAAFTGLGPDSLRLYRAALGYAESDSGLPSADAGNAAKTDAPGTAREGLPPADLLNHAADYGRWCQELETRLDSYIQLHQGATHG</sequence>
<dbReference type="Proteomes" id="UP001405405">
    <property type="component" value="Unassembled WGS sequence"/>
</dbReference>
<comment type="caution">
    <text evidence="2">The sequence shown here is derived from an EMBL/GenBank/DDBJ whole genome shotgun (WGS) entry which is preliminary data.</text>
</comment>
<dbReference type="EMBL" id="JAYFSJ010000007">
    <property type="protein sequence ID" value="MEN7431415.1"/>
    <property type="molecule type" value="Genomic_DNA"/>
</dbReference>
<keyword evidence="3" id="KW-1185">Reference proteome</keyword>
<reference evidence="2 3" key="1">
    <citation type="submission" date="2023-12" db="EMBL/GenBank/DDBJ databases">
        <title>Chromobacterium sp. strain TRC.1.1.SA producing antimicrobial pigment.</title>
        <authorList>
            <person name="Verma N."/>
            <person name="Choksket S."/>
            <person name="Pinnaka A.K."/>
            <person name="Korpole S."/>
        </authorList>
    </citation>
    <scope>NUCLEOTIDE SEQUENCE [LARGE SCALE GENOMIC DNA]</scope>
    <source>
        <strain evidence="2 3">TRC1.1.SA</strain>
    </source>
</reference>
<accession>A0ABV0CJR0</accession>
<feature type="region of interest" description="Disordered" evidence="1">
    <location>
        <begin position="138"/>
        <end position="163"/>
    </location>
</feature>
<evidence type="ECO:0000313" key="3">
    <source>
        <dbReference type="Proteomes" id="UP001405405"/>
    </source>
</evidence>
<gene>
    <name evidence="2" type="ORF">VA599_11695</name>
</gene>
<evidence type="ECO:0000313" key="2">
    <source>
        <dbReference type="EMBL" id="MEN7431415.1"/>
    </source>
</evidence>